<dbReference type="Proteomes" id="UP001597083">
    <property type="component" value="Unassembled WGS sequence"/>
</dbReference>
<gene>
    <name evidence="1" type="ORF">ACFQ07_05085</name>
</gene>
<keyword evidence="2" id="KW-1185">Reference proteome</keyword>
<dbReference type="InterPro" id="IPR011047">
    <property type="entry name" value="Quinoprotein_ADH-like_sf"/>
</dbReference>
<evidence type="ECO:0000313" key="2">
    <source>
        <dbReference type="Proteomes" id="UP001597083"/>
    </source>
</evidence>
<proteinExistence type="predicted"/>
<reference evidence="2" key="1">
    <citation type="journal article" date="2019" name="Int. J. Syst. Evol. Microbiol.">
        <title>The Global Catalogue of Microorganisms (GCM) 10K type strain sequencing project: providing services to taxonomists for standard genome sequencing and annotation.</title>
        <authorList>
            <consortium name="The Broad Institute Genomics Platform"/>
            <consortium name="The Broad Institute Genome Sequencing Center for Infectious Disease"/>
            <person name="Wu L."/>
            <person name="Ma J."/>
        </authorList>
    </citation>
    <scope>NUCLEOTIDE SEQUENCE [LARGE SCALE GENOMIC DNA]</scope>
    <source>
        <strain evidence="2">JCM 31696</strain>
    </source>
</reference>
<dbReference type="EMBL" id="JBHTIR010000602">
    <property type="protein sequence ID" value="MFD0851580.1"/>
    <property type="molecule type" value="Genomic_DNA"/>
</dbReference>
<organism evidence="1 2">
    <name type="scientific">Actinomadura adrarensis</name>
    <dbReference type="NCBI Taxonomy" id="1819600"/>
    <lineage>
        <taxon>Bacteria</taxon>
        <taxon>Bacillati</taxon>
        <taxon>Actinomycetota</taxon>
        <taxon>Actinomycetes</taxon>
        <taxon>Streptosporangiales</taxon>
        <taxon>Thermomonosporaceae</taxon>
        <taxon>Actinomadura</taxon>
    </lineage>
</organism>
<evidence type="ECO:0000313" key="1">
    <source>
        <dbReference type="EMBL" id="MFD0851580.1"/>
    </source>
</evidence>
<sequence>MNNTPHVLDGTVRAIAVVGDLVVVGGNFDEVREAGSGKKALKRHNLFAYSMSTGKVSTAFVPKVDGTVHALQAGTNGWVYLAGTFKNVNGRKTGTVAAIKAATNQVQTGFKPNVDYRVTTMVRRGERLYIGGSFTKAGGKSRTALAR</sequence>
<dbReference type="SUPFAM" id="SSF50998">
    <property type="entry name" value="Quinoprotein alcohol dehydrogenase-like"/>
    <property type="match status" value="1"/>
</dbReference>
<name>A0ABW3CC93_9ACTN</name>
<dbReference type="InterPro" id="IPR013431">
    <property type="entry name" value="Delta_60_rpt"/>
</dbReference>
<accession>A0ABW3CC93</accession>
<comment type="caution">
    <text evidence="1">The sequence shown here is derived from an EMBL/GenBank/DDBJ whole genome shotgun (WGS) entry which is preliminary data.</text>
</comment>
<feature type="non-terminal residue" evidence="1">
    <location>
        <position position="147"/>
    </location>
</feature>
<protein>
    <submittedName>
        <fullName evidence="1">Uncharacterized protein</fullName>
    </submittedName>
</protein>
<dbReference type="Pfam" id="PF17164">
    <property type="entry name" value="DUF5122"/>
    <property type="match status" value="1"/>
</dbReference>